<organism evidence="2 3">
    <name type="scientific">Karstenula rhodostoma CBS 690.94</name>
    <dbReference type="NCBI Taxonomy" id="1392251"/>
    <lineage>
        <taxon>Eukaryota</taxon>
        <taxon>Fungi</taxon>
        <taxon>Dikarya</taxon>
        <taxon>Ascomycota</taxon>
        <taxon>Pezizomycotina</taxon>
        <taxon>Dothideomycetes</taxon>
        <taxon>Pleosporomycetidae</taxon>
        <taxon>Pleosporales</taxon>
        <taxon>Massarineae</taxon>
        <taxon>Didymosphaeriaceae</taxon>
        <taxon>Karstenula</taxon>
    </lineage>
</organism>
<dbReference type="Proteomes" id="UP000799764">
    <property type="component" value="Unassembled WGS sequence"/>
</dbReference>
<keyword evidence="3" id="KW-1185">Reference proteome</keyword>
<sequence length="167" mass="19389">MNGGVEDLSDSEPKTWRMKIGKTKERPIREVWAVSHCLVHGQLQLYYYNDPMKASRVQQHELDLNTVPARFLSDKGTFSTAKVHDAWLERYKNRLGFAELSKIPHQEFLERIAKGEDALSIRKAINLVVPNRKKNGRHIPDDWNTDNDHRQERLMPNDGLSAQEIMN</sequence>
<reference evidence="2" key="1">
    <citation type="journal article" date="2020" name="Stud. Mycol.">
        <title>101 Dothideomycetes genomes: a test case for predicting lifestyles and emergence of pathogens.</title>
        <authorList>
            <person name="Haridas S."/>
            <person name="Albert R."/>
            <person name="Binder M."/>
            <person name="Bloem J."/>
            <person name="Labutti K."/>
            <person name="Salamov A."/>
            <person name="Andreopoulos B."/>
            <person name="Baker S."/>
            <person name="Barry K."/>
            <person name="Bills G."/>
            <person name="Bluhm B."/>
            <person name="Cannon C."/>
            <person name="Castanera R."/>
            <person name="Culley D."/>
            <person name="Daum C."/>
            <person name="Ezra D."/>
            <person name="Gonzalez J."/>
            <person name="Henrissat B."/>
            <person name="Kuo A."/>
            <person name="Liang C."/>
            <person name="Lipzen A."/>
            <person name="Lutzoni F."/>
            <person name="Magnuson J."/>
            <person name="Mondo S."/>
            <person name="Nolan M."/>
            <person name="Ohm R."/>
            <person name="Pangilinan J."/>
            <person name="Park H.-J."/>
            <person name="Ramirez L."/>
            <person name="Alfaro M."/>
            <person name="Sun H."/>
            <person name="Tritt A."/>
            <person name="Yoshinaga Y."/>
            <person name="Zwiers L.-H."/>
            <person name="Turgeon B."/>
            <person name="Goodwin S."/>
            <person name="Spatafora J."/>
            <person name="Crous P."/>
            <person name="Grigoriev I."/>
        </authorList>
    </citation>
    <scope>NUCLEOTIDE SEQUENCE</scope>
    <source>
        <strain evidence="2">CBS 690.94</strain>
    </source>
</reference>
<dbReference type="AlphaFoldDB" id="A0A9P4P707"/>
<evidence type="ECO:0000313" key="3">
    <source>
        <dbReference type="Proteomes" id="UP000799764"/>
    </source>
</evidence>
<protein>
    <submittedName>
        <fullName evidence="2">Uncharacterized protein</fullName>
    </submittedName>
</protein>
<evidence type="ECO:0000313" key="2">
    <source>
        <dbReference type="EMBL" id="KAF2438570.1"/>
    </source>
</evidence>
<feature type="region of interest" description="Disordered" evidence="1">
    <location>
        <begin position="136"/>
        <end position="167"/>
    </location>
</feature>
<feature type="compositionally biased region" description="Basic and acidic residues" evidence="1">
    <location>
        <begin position="138"/>
        <end position="155"/>
    </location>
</feature>
<proteinExistence type="predicted"/>
<name>A0A9P4P707_9PLEO</name>
<comment type="caution">
    <text evidence="2">The sequence shown here is derived from an EMBL/GenBank/DDBJ whole genome shotgun (WGS) entry which is preliminary data.</text>
</comment>
<evidence type="ECO:0000256" key="1">
    <source>
        <dbReference type="SAM" id="MobiDB-lite"/>
    </source>
</evidence>
<gene>
    <name evidence="2" type="ORF">P171DRAFT_491229</name>
</gene>
<dbReference type="EMBL" id="MU001512">
    <property type="protein sequence ID" value="KAF2438570.1"/>
    <property type="molecule type" value="Genomic_DNA"/>
</dbReference>
<accession>A0A9P4P707</accession>